<feature type="signal peptide" evidence="1">
    <location>
        <begin position="1"/>
        <end position="19"/>
    </location>
</feature>
<evidence type="ECO:0000313" key="5">
    <source>
        <dbReference type="EMBL" id="TGY01975.1"/>
    </source>
</evidence>
<dbReference type="Proteomes" id="UP000305751">
    <property type="component" value="Unassembled WGS sequence"/>
</dbReference>
<dbReference type="AlphaFoldDB" id="A0A3L7Z6X7"/>
<dbReference type="EMBL" id="SPPV01000029">
    <property type="protein sequence ID" value="TFU48327.1"/>
    <property type="molecule type" value="Genomic_DNA"/>
</dbReference>
<sequence>MKTITILFIQLFMVLFASAQTRYYDKTKTFYENGYTYQSDQLGMVTLYNKENKFTYVDQIDRYTGKYISIEENMSDQLEKDSWTKPKCISIVNSCFSDTEKNRVRETFIFITMYINPDNGSVAEVEFSFPCTNPFATIPVSVYRKIELGLKKEIRFVPTEEGKRRNYILVYWKHHVK</sequence>
<reference evidence="5 8" key="3">
    <citation type="submission" date="2019-04" db="EMBL/GenBank/DDBJ databases">
        <title>Microbes associate with the intestines of laboratory mice.</title>
        <authorList>
            <person name="Navarre W."/>
            <person name="Wong E."/>
            <person name="Huang K."/>
            <person name="Tropini C."/>
            <person name="Ng K."/>
            <person name="Yu B."/>
        </authorList>
    </citation>
    <scope>NUCLEOTIDE SEQUENCE [LARGE SCALE GENOMIC DNA]</scope>
    <source>
        <strain evidence="5 8">NM70_E10</strain>
    </source>
</reference>
<dbReference type="InterPro" id="IPR032242">
    <property type="entry name" value="DUF5043"/>
</dbReference>
<dbReference type="Proteomes" id="UP000491181">
    <property type="component" value="Unassembled WGS sequence"/>
</dbReference>
<dbReference type="EMBL" id="SRZA01000034">
    <property type="protein sequence ID" value="TGY01975.1"/>
    <property type="molecule type" value="Genomic_DNA"/>
</dbReference>
<reference evidence="3 6" key="1">
    <citation type="submission" date="2018-09" db="EMBL/GenBank/DDBJ databases">
        <title>Murine metabolic-syndrome-specific gut microbial biobank.</title>
        <authorList>
            <person name="Liu C."/>
        </authorList>
    </citation>
    <scope>NUCLEOTIDE SEQUENCE [LARGE SCALE GENOMIC DNA]</scope>
    <source>
        <strain evidence="3 6">0.1X-D8-26</strain>
    </source>
</reference>
<name>A0A3L7Z6X7_9BACE</name>
<feature type="chain" id="PRO_5044594529" evidence="1">
    <location>
        <begin position="20"/>
        <end position="177"/>
    </location>
</feature>
<dbReference type="GeneID" id="93045795"/>
<keyword evidence="8" id="KW-1185">Reference proteome</keyword>
<reference evidence="4 7" key="2">
    <citation type="submission" date="2019-03" db="EMBL/GenBank/DDBJ databases">
        <title>Diversity of the mouse oral microbiome.</title>
        <authorList>
            <person name="Joseph S."/>
            <person name="Aduse-Opoku J."/>
            <person name="Curtis M."/>
            <person name="Wade W."/>
            <person name="Hashim A."/>
        </authorList>
    </citation>
    <scope>NUCLEOTIDE SEQUENCE [LARGE SCALE GENOMIC DNA]</scope>
    <source>
        <strain evidence="4 7">P2318</strain>
    </source>
</reference>
<keyword evidence="1" id="KW-0732">Signal</keyword>
<organism evidence="3 6">
    <name type="scientific">Bacteroides acidifaciens</name>
    <dbReference type="NCBI Taxonomy" id="85831"/>
    <lineage>
        <taxon>Bacteria</taxon>
        <taxon>Pseudomonadati</taxon>
        <taxon>Bacteroidota</taxon>
        <taxon>Bacteroidia</taxon>
        <taxon>Bacteroidales</taxon>
        <taxon>Bacteroidaceae</taxon>
        <taxon>Bacteroides</taxon>
    </lineage>
</organism>
<dbReference type="Proteomes" id="UP000298073">
    <property type="component" value="Unassembled WGS sequence"/>
</dbReference>
<evidence type="ECO:0000313" key="9">
    <source>
        <dbReference type="Proteomes" id="UP000491181"/>
    </source>
</evidence>
<evidence type="ECO:0000313" key="8">
    <source>
        <dbReference type="Proteomes" id="UP000305751"/>
    </source>
</evidence>
<evidence type="ECO:0000313" key="2">
    <source>
        <dbReference type="EMBL" id="GFH84899.1"/>
    </source>
</evidence>
<accession>A0A3L7Z6X7</accession>
<dbReference type="Proteomes" id="UP000267159">
    <property type="component" value="Unassembled WGS sequence"/>
</dbReference>
<dbReference type="STRING" id="1235814.GCA_000613385_04742"/>
<evidence type="ECO:0000313" key="7">
    <source>
        <dbReference type="Proteomes" id="UP000298073"/>
    </source>
</evidence>
<comment type="caution">
    <text evidence="3">The sequence shown here is derived from an EMBL/GenBank/DDBJ whole genome shotgun (WGS) entry which is preliminary data.</text>
</comment>
<dbReference type="OrthoDB" id="1029696at2"/>
<dbReference type="EMBL" id="BLLS01000003">
    <property type="protein sequence ID" value="GFH84899.1"/>
    <property type="molecule type" value="Genomic_DNA"/>
</dbReference>
<reference evidence="2 9" key="4">
    <citation type="journal article" date="2020" name="Microbiome">
        <title>Single-cell genomics of uncultured bacteria reveals dietary fiber responders in the mouse gut microbiota.</title>
        <authorList>
            <person name="Chijiiwa R."/>
            <person name="Hosokawa M."/>
            <person name="Kogawa M."/>
            <person name="Nishikawa Y."/>
            <person name="Ide K."/>
            <person name="Sakanashi C."/>
            <person name="Takahashi K."/>
            <person name="Takeyama H."/>
        </authorList>
    </citation>
    <scope>NUCLEOTIDE SEQUENCE [LARGE SCALE GENOMIC DNA]</scope>
    <source>
        <strain evidence="2">IMSAGC_001</strain>
    </source>
</reference>
<evidence type="ECO:0000313" key="4">
    <source>
        <dbReference type="EMBL" id="TFU48327.1"/>
    </source>
</evidence>
<dbReference type="RefSeq" id="WP_121765470.1">
    <property type="nucleotide sequence ID" value="NZ_BLLS01000003.1"/>
</dbReference>
<dbReference type="EMBL" id="RAZM01000011">
    <property type="protein sequence ID" value="RLT80987.1"/>
    <property type="molecule type" value="Genomic_DNA"/>
</dbReference>
<protein>
    <submittedName>
        <fullName evidence="3">DUF5043 domain-containing protein</fullName>
    </submittedName>
</protein>
<evidence type="ECO:0000313" key="6">
    <source>
        <dbReference type="Proteomes" id="UP000267159"/>
    </source>
</evidence>
<gene>
    <name evidence="3" type="ORF">D7Y07_05450</name>
    <name evidence="4" type="ORF">E4T97_13245</name>
    <name evidence="5" type="ORF">E5356_11540</name>
    <name evidence="2" type="ORF">IMSAGC001_00294</name>
</gene>
<proteinExistence type="predicted"/>
<evidence type="ECO:0000313" key="3">
    <source>
        <dbReference type="EMBL" id="RLT80987.1"/>
    </source>
</evidence>
<dbReference type="Pfam" id="PF16446">
    <property type="entry name" value="DUF5043"/>
    <property type="match status" value="1"/>
</dbReference>
<evidence type="ECO:0000256" key="1">
    <source>
        <dbReference type="SAM" id="SignalP"/>
    </source>
</evidence>